<dbReference type="InterPro" id="IPR014710">
    <property type="entry name" value="RmlC-like_jellyroll"/>
</dbReference>
<organism evidence="2 3">
    <name type="scientific">Niastella yeongjuensis</name>
    <dbReference type="NCBI Taxonomy" id="354355"/>
    <lineage>
        <taxon>Bacteria</taxon>
        <taxon>Pseudomonadati</taxon>
        <taxon>Bacteroidota</taxon>
        <taxon>Chitinophagia</taxon>
        <taxon>Chitinophagales</taxon>
        <taxon>Chitinophagaceae</taxon>
        <taxon>Niastella</taxon>
    </lineage>
</organism>
<name>A0A1V9EJF5_9BACT</name>
<evidence type="ECO:0000313" key="3">
    <source>
        <dbReference type="Proteomes" id="UP000192610"/>
    </source>
</evidence>
<accession>A0A1V9EJF5</accession>
<comment type="caution">
    <text evidence="2">The sequence shown here is derived from an EMBL/GenBank/DDBJ whole genome shotgun (WGS) entry which is preliminary data.</text>
</comment>
<dbReference type="EMBL" id="LVXG01000024">
    <property type="protein sequence ID" value="OQP46259.1"/>
    <property type="molecule type" value="Genomic_DNA"/>
</dbReference>
<protein>
    <recommendedName>
        <fullName evidence="1">Cyclic nucleotide-binding domain-containing protein</fullName>
    </recommendedName>
</protein>
<dbReference type="CDD" id="cd00038">
    <property type="entry name" value="CAP_ED"/>
    <property type="match status" value="1"/>
</dbReference>
<dbReference type="STRING" id="354355.SAMN05660816_06428"/>
<evidence type="ECO:0000313" key="2">
    <source>
        <dbReference type="EMBL" id="OQP46259.1"/>
    </source>
</evidence>
<keyword evidence="3" id="KW-1185">Reference proteome</keyword>
<reference evidence="3" key="1">
    <citation type="submission" date="2016-04" db="EMBL/GenBank/DDBJ databases">
        <authorList>
            <person name="Chen L."/>
            <person name="Zhuang W."/>
            <person name="Wang G."/>
        </authorList>
    </citation>
    <scope>NUCLEOTIDE SEQUENCE [LARGE SCALE GENOMIC DNA]</scope>
    <source>
        <strain evidence="3">17621</strain>
    </source>
</reference>
<dbReference type="PROSITE" id="PS50042">
    <property type="entry name" value="CNMP_BINDING_3"/>
    <property type="match status" value="1"/>
</dbReference>
<dbReference type="InterPro" id="IPR018490">
    <property type="entry name" value="cNMP-bd_dom_sf"/>
</dbReference>
<dbReference type="Gene3D" id="2.60.120.10">
    <property type="entry name" value="Jelly Rolls"/>
    <property type="match status" value="1"/>
</dbReference>
<dbReference type="Proteomes" id="UP000192610">
    <property type="component" value="Unassembled WGS sequence"/>
</dbReference>
<gene>
    <name evidence="2" type="ORF">A4H97_31345</name>
</gene>
<proteinExistence type="predicted"/>
<evidence type="ECO:0000259" key="1">
    <source>
        <dbReference type="PROSITE" id="PS50042"/>
    </source>
</evidence>
<dbReference type="InterPro" id="IPR000595">
    <property type="entry name" value="cNMP-bd_dom"/>
</dbReference>
<dbReference type="SUPFAM" id="SSF51206">
    <property type="entry name" value="cAMP-binding domain-like"/>
    <property type="match status" value="1"/>
</dbReference>
<sequence>MIPVETCEPFFNYMRKFVELDTDTMQLIADHTSEVTLPEKHLLLLEGNPCDKIYFIVSGLGRSYYTDFSGKTITWNFYFNTQESVSKNLFATDYRAFLSNTVSSIAVEALTEIHAFLFTKKEVHYLTEKSFTYERWLRKLNETAFMNMYDRAFTLLTMAAADRYEKLVKEESHLLQMFSNYYIASYLGIAPQSLSRIRSQH</sequence>
<dbReference type="AlphaFoldDB" id="A0A1V9EJF5"/>
<feature type="domain" description="Cyclic nucleotide-binding" evidence="1">
    <location>
        <begin position="16"/>
        <end position="59"/>
    </location>
</feature>